<proteinExistence type="predicted"/>
<accession>A0A927FH98</accession>
<dbReference type="Proteomes" id="UP000647424">
    <property type="component" value="Unassembled WGS sequence"/>
</dbReference>
<protein>
    <submittedName>
        <fullName evidence="2">DUF2889 domain-containing protein</fullName>
    </submittedName>
</protein>
<dbReference type="Pfam" id="PF11136">
    <property type="entry name" value="DUF2889"/>
    <property type="match status" value="1"/>
</dbReference>
<keyword evidence="3" id="KW-1185">Reference proteome</keyword>
<dbReference type="EMBL" id="JACYFT010000003">
    <property type="protein sequence ID" value="MBD8051459.1"/>
    <property type="molecule type" value="Genomic_DNA"/>
</dbReference>
<evidence type="ECO:0000256" key="1">
    <source>
        <dbReference type="SAM" id="MobiDB-lite"/>
    </source>
</evidence>
<sequence>MSPLETEPKRKQVALPPSSPRKLSHTRTATYRGYDREDGLWDIEAELTDVKPFTFGVPNESTFPANERIHHLQIRLTVDNRLVIQDVATSLDQIPHAECVHGPVHMHKLKGATLGRGWRKTIDEHMGRTEGCTHLRELLFNMATAAFQAVPAGQWHRRELAGRPQPEISTPPPFLGQCTTWAFDSPTVARAYPMFFKPRENPAAVPGDSDEG</sequence>
<comment type="caution">
    <text evidence="2">The sequence shown here is derived from an EMBL/GenBank/DDBJ whole genome shotgun (WGS) entry which is preliminary data.</text>
</comment>
<feature type="compositionally biased region" description="Basic and acidic residues" evidence="1">
    <location>
        <begin position="1"/>
        <end position="10"/>
    </location>
</feature>
<evidence type="ECO:0000313" key="2">
    <source>
        <dbReference type="EMBL" id="MBD8051459.1"/>
    </source>
</evidence>
<gene>
    <name evidence="2" type="ORF">IC609_12995</name>
</gene>
<feature type="region of interest" description="Disordered" evidence="1">
    <location>
        <begin position="1"/>
        <end position="27"/>
    </location>
</feature>
<evidence type="ECO:0000313" key="3">
    <source>
        <dbReference type="Proteomes" id="UP000647424"/>
    </source>
</evidence>
<dbReference type="InterPro" id="IPR021312">
    <property type="entry name" value="DUF2889"/>
</dbReference>
<dbReference type="AlphaFoldDB" id="A0A927FH98"/>
<organism evidence="2 3">
    <name type="scientific">Limnohabitans radicicola</name>
    <dbReference type="NCBI Taxonomy" id="2771427"/>
    <lineage>
        <taxon>Bacteria</taxon>
        <taxon>Pseudomonadati</taxon>
        <taxon>Pseudomonadota</taxon>
        <taxon>Betaproteobacteria</taxon>
        <taxon>Burkholderiales</taxon>
        <taxon>Comamonadaceae</taxon>
        <taxon>Limnohabitans</taxon>
    </lineage>
</organism>
<name>A0A927FH98_9BURK</name>
<reference evidence="2" key="1">
    <citation type="submission" date="2020-09" db="EMBL/GenBank/DDBJ databases">
        <title>Genome seq and assembly of Limnohabitants sp.</title>
        <authorList>
            <person name="Chhetri G."/>
        </authorList>
    </citation>
    <scope>NUCLEOTIDE SEQUENCE</scope>
    <source>
        <strain evidence="2">JUR4</strain>
    </source>
</reference>